<dbReference type="Proteomes" id="UP001060085">
    <property type="component" value="Linkage Group LG01"/>
</dbReference>
<name>A0ACC0CBH7_CATRO</name>
<dbReference type="EMBL" id="CM044701">
    <property type="protein sequence ID" value="KAI5682309.1"/>
    <property type="molecule type" value="Genomic_DNA"/>
</dbReference>
<reference evidence="2" key="1">
    <citation type="journal article" date="2023" name="Nat. Plants">
        <title>Single-cell RNA sequencing provides a high-resolution roadmap for understanding the multicellular compartmentation of specialized metabolism.</title>
        <authorList>
            <person name="Sun S."/>
            <person name="Shen X."/>
            <person name="Li Y."/>
            <person name="Li Y."/>
            <person name="Wang S."/>
            <person name="Li R."/>
            <person name="Zhang H."/>
            <person name="Shen G."/>
            <person name="Guo B."/>
            <person name="Wei J."/>
            <person name="Xu J."/>
            <person name="St-Pierre B."/>
            <person name="Chen S."/>
            <person name="Sun C."/>
        </authorList>
    </citation>
    <scope>NUCLEOTIDE SEQUENCE [LARGE SCALE GENOMIC DNA]</scope>
</reference>
<gene>
    <name evidence="1" type="ORF">M9H77_03537</name>
</gene>
<organism evidence="1 2">
    <name type="scientific">Catharanthus roseus</name>
    <name type="common">Madagascar periwinkle</name>
    <name type="synonym">Vinca rosea</name>
    <dbReference type="NCBI Taxonomy" id="4058"/>
    <lineage>
        <taxon>Eukaryota</taxon>
        <taxon>Viridiplantae</taxon>
        <taxon>Streptophyta</taxon>
        <taxon>Embryophyta</taxon>
        <taxon>Tracheophyta</taxon>
        <taxon>Spermatophyta</taxon>
        <taxon>Magnoliopsida</taxon>
        <taxon>eudicotyledons</taxon>
        <taxon>Gunneridae</taxon>
        <taxon>Pentapetalae</taxon>
        <taxon>asterids</taxon>
        <taxon>lamiids</taxon>
        <taxon>Gentianales</taxon>
        <taxon>Apocynaceae</taxon>
        <taxon>Rauvolfioideae</taxon>
        <taxon>Vinceae</taxon>
        <taxon>Catharanthinae</taxon>
        <taxon>Catharanthus</taxon>
    </lineage>
</organism>
<evidence type="ECO:0000313" key="2">
    <source>
        <dbReference type="Proteomes" id="UP001060085"/>
    </source>
</evidence>
<comment type="caution">
    <text evidence="1">The sequence shown here is derived from an EMBL/GenBank/DDBJ whole genome shotgun (WGS) entry which is preliminary data.</text>
</comment>
<evidence type="ECO:0000313" key="1">
    <source>
        <dbReference type="EMBL" id="KAI5682309.1"/>
    </source>
</evidence>
<sequence length="186" mass="20561">MLGCVTLDLDPVDRGSSTVGGLGPRRYYILLRIMLCGSGYFLASWVRRGPSVRIAQGGLVEKSNVRTVWLVLTTGCQNLSEDPVLGSGLCPLSLSWKMSGPHSPGHETEAMPESSSHRQTNAASHKIIGNFMKKMTELLEATLTNRRGEQAQNTSNDEALERFLRFWPPEFHGDVEQEANAELFLE</sequence>
<keyword evidence="2" id="KW-1185">Reference proteome</keyword>
<accession>A0ACC0CBH7</accession>
<protein>
    <submittedName>
        <fullName evidence="1">Uncharacterized protein</fullName>
    </submittedName>
</protein>
<proteinExistence type="predicted"/>